<evidence type="ECO:0000256" key="2">
    <source>
        <dbReference type="ARBA" id="ARBA00023025"/>
    </source>
</evidence>
<evidence type="ECO:0000313" key="3">
    <source>
        <dbReference type="EMBL" id="TNH44235.1"/>
    </source>
</evidence>
<dbReference type="RefSeq" id="WP_139655191.1">
    <property type="nucleotide sequence ID" value="NZ_CAWOQH010000210.1"/>
</dbReference>
<accession>A0A5C4RKC9</accession>
<evidence type="ECO:0000313" key="4">
    <source>
        <dbReference type="Proteomes" id="UP000307592"/>
    </source>
</evidence>
<organism evidence="3 4">
    <name type="scientific">Photorhabdus luminescens subsp. sonorensis</name>
    <dbReference type="NCBI Taxonomy" id="1173677"/>
    <lineage>
        <taxon>Bacteria</taxon>
        <taxon>Pseudomonadati</taxon>
        <taxon>Pseudomonadota</taxon>
        <taxon>Gammaproteobacteria</taxon>
        <taxon>Enterobacterales</taxon>
        <taxon>Morganellaceae</taxon>
        <taxon>Photorhabdus</taxon>
    </lineage>
</organism>
<protein>
    <submittedName>
        <fullName evidence="3">Bacteriocin immunity protein</fullName>
    </submittedName>
</protein>
<dbReference type="CDD" id="cd16363">
    <property type="entry name" value="Col_Im_like"/>
    <property type="match status" value="1"/>
</dbReference>
<dbReference type="GO" id="GO:0015643">
    <property type="term" value="F:toxic substance binding"/>
    <property type="evidence" value="ECO:0007669"/>
    <property type="project" value="InterPro"/>
</dbReference>
<name>A0A5C4RKC9_PHOLU</name>
<dbReference type="InterPro" id="IPR035900">
    <property type="entry name" value="Colicin_E_sf"/>
</dbReference>
<proteinExistence type="inferred from homology"/>
<dbReference type="EMBL" id="SBIJ01000008">
    <property type="protein sequence ID" value="TNH44235.1"/>
    <property type="molecule type" value="Genomic_DNA"/>
</dbReference>
<dbReference type="InterPro" id="IPR000290">
    <property type="entry name" value="Colicin_pyocin"/>
</dbReference>
<keyword evidence="2" id="KW-0079">Bacteriocin immunity</keyword>
<comment type="caution">
    <text evidence="3">The sequence shown here is derived from an EMBL/GenBank/DDBJ whole genome shotgun (WGS) entry which is preliminary data.</text>
</comment>
<reference evidence="3 4" key="1">
    <citation type="submission" date="2019-01" db="EMBL/GenBank/DDBJ databases">
        <title>Draft genome assembly of Photorhabdus luminescens subsp. sonorensis Caborca.</title>
        <authorList>
            <person name="Duong D.A."/>
            <person name="Espinosa-Artiles P."/>
            <person name="Orozco R.A."/>
            <person name="Molnar I."/>
            <person name="Stock P."/>
        </authorList>
    </citation>
    <scope>NUCLEOTIDE SEQUENCE [LARGE SCALE GENOMIC DNA]</scope>
    <source>
        <strain evidence="3 4">Caborca</strain>
    </source>
</reference>
<gene>
    <name evidence="3" type="ORF">EP164_07340</name>
</gene>
<sequence>MNLKNRLEDYTEAEFLVLLNKIFDGKCETEYEYYSLVKHIEIITEHPRKNGLIFYPENDVEDSAEGILKVVKEWRAKNGKPGFKKIIGIR</sequence>
<dbReference type="SUPFAM" id="SSF47345">
    <property type="entry name" value="Colicin E immunity proteins"/>
    <property type="match status" value="1"/>
</dbReference>
<dbReference type="PRINTS" id="PR01299">
    <property type="entry name" value="PYOCIN"/>
</dbReference>
<evidence type="ECO:0000256" key="1">
    <source>
        <dbReference type="ARBA" id="ARBA00009346"/>
    </source>
</evidence>
<dbReference type="GO" id="GO:0030153">
    <property type="term" value="P:bacteriocin immunity"/>
    <property type="evidence" value="ECO:0007669"/>
    <property type="project" value="UniProtKB-KW"/>
</dbReference>
<dbReference type="Proteomes" id="UP000307592">
    <property type="component" value="Unassembled WGS sequence"/>
</dbReference>
<dbReference type="Pfam" id="PF01320">
    <property type="entry name" value="Colicin_Pyocin"/>
    <property type="match status" value="1"/>
</dbReference>
<dbReference type="Gene3D" id="1.10.1200.20">
    <property type="entry name" value="Colicin E immunity protein"/>
    <property type="match status" value="1"/>
</dbReference>
<dbReference type="AlphaFoldDB" id="A0A5C4RKC9"/>
<comment type="similarity">
    <text evidence="1">Belongs to the colicins ColE2/ColE8/ColE9 and pyocins S1/S2 family.</text>
</comment>